<dbReference type="InterPro" id="IPR050828">
    <property type="entry name" value="C-type_lectin/matrix_domain"/>
</dbReference>
<protein>
    <recommendedName>
        <fullName evidence="5">C-type lectin domain-containing protein</fullName>
    </recommendedName>
</protein>
<keyword evidence="2" id="KW-0430">Lectin</keyword>
<feature type="compositionally biased region" description="Basic and acidic residues" evidence="3">
    <location>
        <begin position="37"/>
        <end position="59"/>
    </location>
</feature>
<sequence length="274" mass="29803">ETSTEARRQAGPPRSLQERSRGAAPAAGLSPGISQPQRREERGHGDRSGGKLQMEERLNGNENTEGGGENSLQQLTEPLNCNGHPDRGDEPGYSCNRKFQTLVAGVFIVLIIIIIVLAVSVGKSSNPPSAGPDPPAAAGCCPDGWVGYGGKCYYFSEAEGDWNNSQSNCSSFGASLAGIDTPQEMAFIKRHKDLSEHWIGLRREPGQVWKWTNGTEFNHWFEVRAQGECAYLNDEAVTSSWCDTVRYWICSKPAGLTLRKENGAQGQAEMSELS</sequence>
<feature type="non-terminal residue" evidence="6">
    <location>
        <position position="274"/>
    </location>
</feature>
<dbReference type="Proteomes" id="UP000827986">
    <property type="component" value="Unassembled WGS sequence"/>
</dbReference>
<keyword evidence="4" id="KW-0472">Membrane</keyword>
<dbReference type="AlphaFoldDB" id="A0A9D3XP35"/>
<accession>A0A9D3XP35</accession>
<evidence type="ECO:0000256" key="4">
    <source>
        <dbReference type="SAM" id="Phobius"/>
    </source>
</evidence>
<organism evidence="6 7">
    <name type="scientific">Mauremys mutica</name>
    <name type="common">yellowpond turtle</name>
    <dbReference type="NCBI Taxonomy" id="74926"/>
    <lineage>
        <taxon>Eukaryota</taxon>
        <taxon>Metazoa</taxon>
        <taxon>Chordata</taxon>
        <taxon>Craniata</taxon>
        <taxon>Vertebrata</taxon>
        <taxon>Euteleostomi</taxon>
        <taxon>Archelosauria</taxon>
        <taxon>Testudinata</taxon>
        <taxon>Testudines</taxon>
        <taxon>Cryptodira</taxon>
        <taxon>Durocryptodira</taxon>
        <taxon>Testudinoidea</taxon>
        <taxon>Geoemydidae</taxon>
        <taxon>Geoemydinae</taxon>
        <taxon>Mauremys</taxon>
    </lineage>
</organism>
<dbReference type="CDD" id="cd03593">
    <property type="entry name" value="CLECT_NK_receptors_like"/>
    <property type="match status" value="1"/>
</dbReference>
<dbReference type="InterPro" id="IPR033992">
    <property type="entry name" value="NKR-like_CTLD"/>
</dbReference>
<reference evidence="6" key="1">
    <citation type="submission" date="2021-09" db="EMBL/GenBank/DDBJ databases">
        <title>The genome of Mauremys mutica provides insights into the evolution of semi-aquatic lifestyle.</title>
        <authorList>
            <person name="Gong S."/>
            <person name="Gao Y."/>
        </authorList>
    </citation>
    <scope>NUCLEOTIDE SEQUENCE</scope>
    <source>
        <strain evidence="6">MM-2020</strain>
        <tissue evidence="6">Muscle</tissue>
    </source>
</reference>
<feature type="transmembrane region" description="Helical" evidence="4">
    <location>
        <begin position="102"/>
        <end position="122"/>
    </location>
</feature>
<dbReference type="PANTHER" id="PTHR45710">
    <property type="entry name" value="C-TYPE LECTIN DOMAIN-CONTAINING PROTEIN 180"/>
    <property type="match status" value="1"/>
</dbReference>
<gene>
    <name evidence="6" type="ORF">KIL84_004122</name>
</gene>
<keyword evidence="4" id="KW-0812">Transmembrane</keyword>
<dbReference type="InterPro" id="IPR001304">
    <property type="entry name" value="C-type_lectin-like"/>
</dbReference>
<comment type="subcellular location">
    <subcellularLocation>
        <location evidence="1">Cell membrane</location>
        <topology evidence="1">Single-pass type II membrane protein</topology>
    </subcellularLocation>
</comment>
<dbReference type="GO" id="GO:0030246">
    <property type="term" value="F:carbohydrate binding"/>
    <property type="evidence" value="ECO:0007669"/>
    <property type="project" value="UniProtKB-KW"/>
</dbReference>
<evidence type="ECO:0000256" key="2">
    <source>
        <dbReference type="ARBA" id="ARBA00022734"/>
    </source>
</evidence>
<dbReference type="SUPFAM" id="SSF56436">
    <property type="entry name" value="C-type lectin-like"/>
    <property type="match status" value="1"/>
</dbReference>
<dbReference type="Pfam" id="PF00059">
    <property type="entry name" value="Lectin_C"/>
    <property type="match status" value="1"/>
</dbReference>
<dbReference type="InterPro" id="IPR016187">
    <property type="entry name" value="CTDL_fold"/>
</dbReference>
<evidence type="ECO:0000259" key="5">
    <source>
        <dbReference type="PROSITE" id="PS50041"/>
    </source>
</evidence>
<dbReference type="GO" id="GO:0005886">
    <property type="term" value="C:plasma membrane"/>
    <property type="evidence" value="ECO:0007669"/>
    <property type="project" value="UniProtKB-SubCell"/>
</dbReference>
<dbReference type="Gene3D" id="3.10.100.10">
    <property type="entry name" value="Mannose-Binding Protein A, subunit A"/>
    <property type="match status" value="1"/>
</dbReference>
<comment type="caution">
    <text evidence="6">The sequence shown here is derived from an EMBL/GenBank/DDBJ whole genome shotgun (WGS) entry which is preliminary data.</text>
</comment>
<keyword evidence="7" id="KW-1185">Reference proteome</keyword>
<feature type="domain" description="C-type lectin" evidence="5">
    <location>
        <begin position="148"/>
        <end position="251"/>
    </location>
</feature>
<dbReference type="PANTHER" id="PTHR45710:SF35">
    <property type="entry name" value="C-TYPE LECTIN DOMAIN FAMILY 2 MEMBER D"/>
    <property type="match status" value="1"/>
</dbReference>
<dbReference type="EMBL" id="JAHDVG010000466">
    <property type="protein sequence ID" value="KAH1182630.1"/>
    <property type="molecule type" value="Genomic_DNA"/>
</dbReference>
<keyword evidence="4" id="KW-1133">Transmembrane helix</keyword>
<dbReference type="PROSITE" id="PS50041">
    <property type="entry name" value="C_TYPE_LECTIN_2"/>
    <property type="match status" value="1"/>
</dbReference>
<evidence type="ECO:0000313" key="6">
    <source>
        <dbReference type="EMBL" id="KAH1182630.1"/>
    </source>
</evidence>
<evidence type="ECO:0000256" key="3">
    <source>
        <dbReference type="SAM" id="MobiDB-lite"/>
    </source>
</evidence>
<dbReference type="SMART" id="SM00034">
    <property type="entry name" value="CLECT"/>
    <property type="match status" value="1"/>
</dbReference>
<dbReference type="InterPro" id="IPR016186">
    <property type="entry name" value="C-type_lectin-like/link_sf"/>
</dbReference>
<feature type="region of interest" description="Disordered" evidence="3">
    <location>
        <begin position="1"/>
        <end position="88"/>
    </location>
</feature>
<evidence type="ECO:0000313" key="7">
    <source>
        <dbReference type="Proteomes" id="UP000827986"/>
    </source>
</evidence>
<proteinExistence type="predicted"/>
<name>A0A9D3XP35_9SAUR</name>
<evidence type="ECO:0000256" key="1">
    <source>
        <dbReference type="ARBA" id="ARBA00004401"/>
    </source>
</evidence>